<feature type="coiled-coil region" evidence="8">
    <location>
        <begin position="553"/>
        <end position="693"/>
    </location>
</feature>
<feature type="compositionally biased region" description="Basic residues" evidence="9">
    <location>
        <begin position="444"/>
        <end position="455"/>
    </location>
</feature>
<dbReference type="InterPro" id="IPR027640">
    <property type="entry name" value="Kinesin-like_fam"/>
</dbReference>
<keyword evidence="4 7" id="KW-0067">ATP-binding</keyword>
<keyword evidence="6" id="KW-0963">Cytoplasm</keyword>
<dbReference type="InterPro" id="IPR027417">
    <property type="entry name" value="P-loop_NTPase"/>
</dbReference>
<feature type="domain" description="Kinesin motor" evidence="10">
    <location>
        <begin position="31"/>
        <end position="427"/>
    </location>
</feature>
<name>A0A820GU81_9BILA</name>
<dbReference type="Gene3D" id="3.40.850.10">
    <property type="entry name" value="Kinesin motor domain"/>
    <property type="match status" value="1"/>
</dbReference>
<evidence type="ECO:0000256" key="4">
    <source>
        <dbReference type="ARBA" id="ARBA00022840"/>
    </source>
</evidence>
<evidence type="ECO:0000256" key="6">
    <source>
        <dbReference type="ARBA" id="ARBA00023212"/>
    </source>
</evidence>
<dbReference type="GO" id="GO:0005874">
    <property type="term" value="C:microtubule"/>
    <property type="evidence" value="ECO:0007669"/>
    <property type="project" value="UniProtKB-KW"/>
</dbReference>
<dbReference type="PRINTS" id="PR00380">
    <property type="entry name" value="KINESINHEAVY"/>
</dbReference>
<gene>
    <name evidence="11" type="ORF">TSG867_LOCUS5112</name>
</gene>
<evidence type="ECO:0000259" key="10">
    <source>
        <dbReference type="PROSITE" id="PS50067"/>
    </source>
</evidence>
<feature type="compositionally biased region" description="Polar residues" evidence="9">
    <location>
        <begin position="819"/>
        <end position="830"/>
    </location>
</feature>
<keyword evidence="5 7" id="KW-0505">Motor protein</keyword>
<dbReference type="GO" id="GO:0005634">
    <property type="term" value="C:nucleus"/>
    <property type="evidence" value="ECO:0007669"/>
    <property type="project" value="TreeGrafter"/>
</dbReference>
<feature type="region of interest" description="Disordered" evidence="9">
    <location>
        <begin position="763"/>
        <end position="841"/>
    </location>
</feature>
<accession>A0A820GU81</accession>
<dbReference type="GO" id="GO:0016887">
    <property type="term" value="F:ATP hydrolysis activity"/>
    <property type="evidence" value="ECO:0007669"/>
    <property type="project" value="TreeGrafter"/>
</dbReference>
<keyword evidence="2" id="KW-0493">Microtubule</keyword>
<evidence type="ECO:0000256" key="1">
    <source>
        <dbReference type="ARBA" id="ARBA00004245"/>
    </source>
</evidence>
<dbReference type="PANTHER" id="PTHR24115:SF1008">
    <property type="entry name" value="KINESIN-LIKE PROTEIN SUBITO"/>
    <property type="match status" value="1"/>
</dbReference>
<dbReference type="Proteomes" id="UP000663862">
    <property type="component" value="Unassembled WGS sequence"/>
</dbReference>
<feature type="compositionally biased region" description="Polar residues" evidence="9">
    <location>
        <begin position="789"/>
        <end position="812"/>
    </location>
</feature>
<comment type="subcellular location">
    <subcellularLocation>
        <location evidence="1">Cytoplasm</location>
        <location evidence="1">Cytoskeleton</location>
    </subcellularLocation>
</comment>
<reference evidence="11" key="1">
    <citation type="submission" date="2021-02" db="EMBL/GenBank/DDBJ databases">
        <authorList>
            <person name="Nowell W R."/>
        </authorList>
    </citation>
    <scope>NUCLEOTIDE SEQUENCE</scope>
</reference>
<evidence type="ECO:0000256" key="2">
    <source>
        <dbReference type="ARBA" id="ARBA00022701"/>
    </source>
</evidence>
<feature type="binding site" evidence="7">
    <location>
        <begin position="124"/>
        <end position="131"/>
    </location>
    <ligand>
        <name>ATP</name>
        <dbReference type="ChEBI" id="CHEBI:30616"/>
    </ligand>
</feature>
<feature type="region of interest" description="Disordered" evidence="9">
    <location>
        <begin position="436"/>
        <end position="461"/>
    </location>
</feature>
<evidence type="ECO:0000256" key="3">
    <source>
        <dbReference type="ARBA" id="ARBA00022741"/>
    </source>
</evidence>
<evidence type="ECO:0000256" key="9">
    <source>
        <dbReference type="SAM" id="MobiDB-lite"/>
    </source>
</evidence>
<dbReference type="InterPro" id="IPR001752">
    <property type="entry name" value="Kinesin_motor_dom"/>
</dbReference>
<comment type="similarity">
    <text evidence="7">Belongs to the TRAFAC class myosin-kinesin ATPase superfamily. Kinesin family.</text>
</comment>
<keyword evidence="6" id="KW-0206">Cytoskeleton</keyword>
<protein>
    <recommendedName>
        <fullName evidence="10">Kinesin motor domain-containing protein</fullName>
    </recommendedName>
</protein>
<evidence type="ECO:0000313" key="12">
    <source>
        <dbReference type="Proteomes" id="UP000663862"/>
    </source>
</evidence>
<dbReference type="SUPFAM" id="SSF52540">
    <property type="entry name" value="P-loop containing nucleoside triphosphate hydrolases"/>
    <property type="match status" value="1"/>
</dbReference>
<evidence type="ECO:0000256" key="8">
    <source>
        <dbReference type="SAM" id="Coils"/>
    </source>
</evidence>
<dbReference type="GO" id="GO:0007018">
    <property type="term" value="P:microtubule-based movement"/>
    <property type="evidence" value="ECO:0007669"/>
    <property type="project" value="InterPro"/>
</dbReference>
<dbReference type="GO" id="GO:0008017">
    <property type="term" value="F:microtubule binding"/>
    <property type="evidence" value="ECO:0007669"/>
    <property type="project" value="InterPro"/>
</dbReference>
<evidence type="ECO:0000256" key="7">
    <source>
        <dbReference type="PROSITE-ProRule" id="PRU00283"/>
    </source>
</evidence>
<proteinExistence type="inferred from homology"/>
<keyword evidence="8" id="KW-0175">Coiled coil</keyword>
<dbReference type="PROSITE" id="PS50067">
    <property type="entry name" value="KINESIN_MOTOR_2"/>
    <property type="match status" value="1"/>
</dbReference>
<dbReference type="GO" id="GO:0003777">
    <property type="term" value="F:microtubule motor activity"/>
    <property type="evidence" value="ECO:0007669"/>
    <property type="project" value="InterPro"/>
</dbReference>
<dbReference type="Pfam" id="PF00225">
    <property type="entry name" value="Kinesin"/>
    <property type="match status" value="1"/>
</dbReference>
<evidence type="ECO:0000256" key="5">
    <source>
        <dbReference type="ARBA" id="ARBA00023175"/>
    </source>
</evidence>
<keyword evidence="3 7" id="KW-0547">Nucleotide-binding</keyword>
<dbReference type="GO" id="GO:0005524">
    <property type="term" value="F:ATP binding"/>
    <property type="evidence" value="ECO:0007669"/>
    <property type="project" value="UniProtKB-UniRule"/>
</dbReference>
<comment type="caution">
    <text evidence="11">The sequence shown here is derived from an EMBL/GenBank/DDBJ whole genome shotgun (WGS) entry which is preliminary data.</text>
</comment>
<dbReference type="GO" id="GO:0005871">
    <property type="term" value="C:kinesin complex"/>
    <property type="evidence" value="ECO:0007669"/>
    <property type="project" value="TreeGrafter"/>
</dbReference>
<sequence>MDTTDVGMTSTINDTTTTAAATAVKRREPPPLNVYVRIRPFIGDELEHSENQKLLDIMDEQHISVKVCPTTNNNIRNIQASYNEYEVSRIFDHRCTQQELFEQILEQPTNEIFTGSNWLLCTLGLTNSGKTHTMFGTPQEPGLIPKCLQRIFLNVGKNIDDKVLFKPDGLENLMPTSNGNLDIEINARNYIFKDDKNNNRRIRLPNIAQEQNSFEDLSIEDEYYSVWISFFELYNENILDLLVQPKDMKTRKNLRLMQNDHSTIIKNLIQIPVFDIKEAEDIIKFGYANRATSKTNLNEASSRSHAVLCITLITINEFHEDPIMSHMYVCDLAGNEPSTGTGKQLAETCNINTSLMTFKDCIRTLNENQTTKKQMLVPYRNSILTSIFRPFFVGRGRTIICCNVNPCATFVTQTNDLLKFCALAQKTIIVPNEPKSGAGGLIRQQRKSKQKGPKRLAKDGPLKAKNKKGIIAIDDDIEELGTQSVDGSSSFTVPSNIKSMSYWKFCTKKALDLLQKQASNRRFLMIQIHQERVQTVEYLLHQRDVIDAFTDEKQTLSEKCETLITNLRQEEDNHLRTQQLYNDLIISEKQYRQKLLKLEKEFKEKNLHSRNETDSLKTQLKNLQQQFNELTSEHLKTMEKIDQNQNQTSEHEQSLQEETQRLRRDLGLELYRKQDAEKKARSFEDKLRHEQTELQKIQYDYTKTRHDFKTLQVKYDALQLELIEMHKTIKTSSQAMLNKCNNNNMSATITNTEQSFIPIQQAVTRTKRRTNDESQSEQEIKKPKRVTRSRSGASSNNTSINIAQQDEQNNENPTKRVTRNGSTPYSSNTIPMPIKQTKTKSSNIGITDFSTDVKTKARTAIIRGRAKKQTNQLTSIPIQQQSPSHTYATIERDISLDRASLATVDANSTTAHAVSSIDTTHATPKQSTFKRIQSLFRPSPTLTSSARINRVLQTKSTVIAFGSSTPTQRQHPTLIKTLTPAPTSSTAPHPTLIRAITPATTAHTPSIVKKIPSPKGKYNLRTRLFANPTYAEKEEDEKKSRIKKPSRTRNKKEIREIYFDSHVLTITTSTIKTFLNQVVIDFENLFLINRGD</sequence>
<organism evidence="11 12">
    <name type="scientific">Rotaria socialis</name>
    <dbReference type="NCBI Taxonomy" id="392032"/>
    <lineage>
        <taxon>Eukaryota</taxon>
        <taxon>Metazoa</taxon>
        <taxon>Spiralia</taxon>
        <taxon>Gnathifera</taxon>
        <taxon>Rotifera</taxon>
        <taxon>Eurotatoria</taxon>
        <taxon>Bdelloidea</taxon>
        <taxon>Philodinida</taxon>
        <taxon>Philodinidae</taxon>
        <taxon>Rotaria</taxon>
    </lineage>
</organism>
<dbReference type="PANTHER" id="PTHR24115">
    <property type="entry name" value="KINESIN-RELATED"/>
    <property type="match status" value="1"/>
</dbReference>
<dbReference type="SMART" id="SM00129">
    <property type="entry name" value="KISc"/>
    <property type="match status" value="1"/>
</dbReference>
<dbReference type="EMBL" id="CAJOBQ010000175">
    <property type="protein sequence ID" value="CAF4283030.1"/>
    <property type="molecule type" value="Genomic_DNA"/>
</dbReference>
<dbReference type="InterPro" id="IPR036961">
    <property type="entry name" value="Kinesin_motor_dom_sf"/>
</dbReference>
<dbReference type="AlphaFoldDB" id="A0A820GU81"/>
<evidence type="ECO:0000313" key="11">
    <source>
        <dbReference type="EMBL" id="CAF4283030.1"/>
    </source>
</evidence>